<proteinExistence type="predicted"/>
<name>A0AA39FDU2_MICHY</name>
<dbReference type="InterPro" id="IPR029159">
    <property type="entry name" value="CA109-like"/>
</dbReference>
<sequence>MAEQIHKSMVNYFIYLNKLYCSWQETITNLVKPVISVRNLSEQLRHISSDSVDKAEVYRIDNARENLIFKINAGIDNEMITIDYDMQTLKNLYLDLKNKFHYLITLKNKVPESDPLMHALIKGTTYRPELASLYEYAERIYDYYNHFFNLINHNYIVLNRYDERTIQNLIVSMEKSSDRKDQILKVLILTEFMTKEKIIK</sequence>
<dbReference type="Pfam" id="PF15011">
    <property type="entry name" value="CA109-like"/>
    <property type="match status" value="1"/>
</dbReference>
<dbReference type="AlphaFoldDB" id="A0AA39FDU2"/>
<protein>
    <submittedName>
        <fullName evidence="1">Uncharacterized protein</fullName>
    </submittedName>
</protein>
<evidence type="ECO:0000313" key="2">
    <source>
        <dbReference type="Proteomes" id="UP001168972"/>
    </source>
</evidence>
<evidence type="ECO:0000313" key="1">
    <source>
        <dbReference type="EMBL" id="KAK0167737.1"/>
    </source>
</evidence>
<gene>
    <name evidence="1" type="ORF">PV327_001607</name>
</gene>
<dbReference type="EMBL" id="JAQQBR010001831">
    <property type="protein sequence ID" value="KAK0167737.1"/>
    <property type="molecule type" value="Genomic_DNA"/>
</dbReference>
<dbReference type="Proteomes" id="UP001168972">
    <property type="component" value="Unassembled WGS sequence"/>
</dbReference>
<reference evidence="1" key="1">
    <citation type="journal article" date="2023" name="bioRxiv">
        <title>Scaffold-level genome assemblies of two parasitoid biocontrol wasps reveal the parthenogenesis mechanism and an associated novel virus.</title>
        <authorList>
            <person name="Inwood S."/>
            <person name="Skelly J."/>
            <person name="Guhlin J."/>
            <person name="Harrop T."/>
            <person name="Goldson S."/>
            <person name="Dearden P."/>
        </authorList>
    </citation>
    <scope>NUCLEOTIDE SEQUENCE</scope>
    <source>
        <strain evidence="1">Lincoln</strain>
        <tissue evidence="1">Whole body</tissue>
    </source>
</reference>
<reference evidence="1" key="2">
    <citation type="submission" date="2023-03" db="EMBL/GenBank/DDBJ databases">
        <authorList>
            <person name="Inwood S.N."/>
            <person name="Skelly J.G."/>
            <person name="Guhlin J."/>
            <person name="Harrop T.W.R."/>
            <person name="Goldson S.G."/>
            <person name="Dearden P.K."/>
        </authorList>
    </citation>
    <scope>NUCLEOTIDE SEQUENCE</scope>
    <source>
        <strain evidence="1">Lincoln</strain>
        <tissue evidence="1">Whole body</tissue>
    </source>
</reference>
<organism evidence="1 2">
    <name type="scientific">Microctonus hyperodae</name>
    <name type="common">Parasitoid wasp</name>
    <dbReference type="NCBI Taxonomy" id="165561"/>
    <lineage>
        <taxon>Eukaryota</taxon>
        <taxon>Metazoa</taxon>
        <taxon>Ecdysozoa</taxon>
        <taxon>Arthropoda</taxon>
        <taxon>Hexapoda</taxon>
        <taxon>Insecta</taxon>
        <taxon>Pterygota</taxon>
        <taxon>Neoptera</taxon>
        <taxon>Endopterygota</taxon>
        <taxon>Hymenoptera</taxon>
        <taxon>Apocrita</taxon>
        <taxon>Ichneumonoidea</taxon>
        <taxon>Braconidae</taxon>
        <taxon>Euphorinae</taxon>
        <taxon>Microctonus</taxon>
    </lineage>
</organism>
<accession>A0AA39FDU2</accession>
<comment type="caution">
    <text evidence="1">The sequence shown here is derived from an EMBL/GenBank/DDBJ whole genome shotgun (WGS) entry which is preliminary data.</text>
</comment>
<keyword evidence="2" id="KW-1185">Reference proteome</keyword>